<organism evidence="2 3">
    <name type="scientific">Salix suchowensis</name>
    <dbReference type="NCBI Taxonomy" id="1278906"/>
    <lineage>
        <taxon>Eukaryota</taxon>
        <taxon>Viridiplantae</taxon>
        <taxon>Streptophyta</taxon>
        <taxon>Embryophyta</taxon>
        <taxon>Tracheophyta</taxon>
        <taxon>Spermatophyta</taxon>
        <taxon>Magnoliopsida</taxon>
        <taxon>eudicotyledons</taxon>
        <taxon>Gunneridae</taxon>
        <taxon>Pentapetalae</taxon>
        <taxon>rosids</taxon>
        <taxon>fabids</taxon>
        <taxon>Malpighiales</taxon>
        <taxon>Salicaceae</taxon>
        <taxon>Saliceae</taxon>
        <taxon>Salix</taxon>
    </lineage>
</organism>
<proteinExistence type="predicted"/>
<gene>
    <name evidence="2" type="ORF">OIU77_030392</name>
</gene>
<dbReference type="Proteomes" id="UP001141253">
    <property type="component" value="Chromosome 6"/>
</dbReference>
<feature type="chain" id="PRO_5047520629" evidence="1">
    <location>
        <begin position="29"/>
        <end position="69"/>
    </location>
</feature>
<name>A0ABQ9BBR9_9ROSI</name>
<evidence type="ECO:0000256" key="1">
    <source>
        <dbReference type="SAM" id="SignalP"/>
    </source>
</evidence>
<reference evidence="2" key="2">
    <citation type="journal article" date="2023" name="Int. J. Mol. Sci.">
        <title>De Novo Assembly and Annotation of 11 Diverse Shrub Willow (Salix) Genomes Reveals Novel Gene Organization in Sex-Linked Regions.</title>
        <authorList>
            <person name="Hyden B."/>
            <person name="Feng K."/>
            <person name="Yates T.B."/>
            <person name="Jawdy S."/>
            <person name="Cereghino C."/>
            <person name="Smart L.B."/>
            <person name="Muchero W."/>
        </authorList>
    </citation>
    <scope>NUCLEOTIDE SEQUENCE</scope>
    <source>
        <tissue evidence="2">Shoot tip</tissue>
    </source>
</reference>
<comment type="caution">
    <text evidence="2">The sequence shown here is derived from an EMBL/GenBank/DDBJ whole genome shotgun (WGS) entry which is preliminary data.</text>
</comment>
<evidence type="ECO:0000313" key="2">
    <source>
        <dbReference type="EMBL" id="KAJ6381709.1"/>
    </source>
</evidence>
<sequence>MEQQRTCVLYCCVLVLALLFSHPLSGTAQEVEDEREFDYIEGSEKGPGILGRHQERMGRLQNRKFAISH</sequence>
<protein>
    <submittedName>
        <fullName evidence="2">Uncharacterized protein</fullName>
    </submittedName>
</protein>
<keyword evidence="3" id="KW-1185">Reference proteome</keyword>
<evidence type="ECO:0000313" key="3">
    <source>
        <dbReference type="Proteomes" id="UP001141253"/>
    </source>
</evidence>
<dbReference type="EMBL" id="JAPFFI010000009">
    <property type="protein sequence ID" value="KAJ6381709.1"/>
    <property type="molecule type" value="Genomic_DNA"/>
</dbReference>
<accession>A0ABQ9BBR9</accession>
<keyword evidence="1" id="KW-0732">Signal</keyword>
<reference evidence="2" key="1">
    <citation type="submission" date="2022-10" db="EMBL/GenBank/DDBJ databases">
        <authorList>
            <person name="Hyden B.L."/>
            <person name="Feng K."/>
            <person name="Yates T."/>
            <person name="Jawdy S."/>
            <person name="Smart L.B."/>
            <person name="Muchero W."/>
        </authorList>
    </citation>
    <scope>NUCLEOTIDE SEQUENCE</scope>
    <source>
        <tissue evidence="2">Shoot tip</tissue>
    </source>
</reference>
<feature type="signal peptide" evidence="1">
    <location>
        <begin position="1"/>
        <end position="28"/>
    </location>
</feature>